<accession>A0A9N9L043</accession>
<reference evidence="6" key="1">
    <citation type="submission" date="2021-07" db="EMBL/GenBank/DDBJ databases">
        <authorList>
            <person name="Durling M."/>
        </authorList>
    </citation>
    <scope>NUCLEOTIDE SEQUENCE</scope>
</reference>
<keyword evidence="3" id="KW-0862">Zinc</keyword>
<evidence type="ECO:0000256" key="3">
    <source>
        <dbReference type="ARBA" id="ARBA00022833"/>
    </source>
</evidence>
<evidence type="ECO:0000313" key="6">
    <source>
        <dbReference type="EMBL" id="CAG8956191.1"/>
    </source>
</evidence>
<evidence type="ECO:0000259" key="5">
    <source>
        <dbReference type="PROSITE" id="PS50865"/>
    </source>
</evidence>
<protein>
    <recommendedName>
        <fullName evidence="5">MYND-type domain-containing protein</fullName>
    </recommendedName>
</protein>
<dbReference type="AlphaFoldDB" id="A0A9N9L043"/>
<keyword evidence="2 4" id="KW-0863">Zinc-finger</keyword>
<evidence type="ECO:0000256" key="4">
    <source>
        <dbReference type="PROSITE-ProRule" id="PRU00134"/>
    </source>
</evidence>
<dbReference type="PROSITE" id="PS50865">
    <property type="entry name" value="ZF_MYND_2"/>
    <property type="match status" value="1"/>
</dbReference>
<organism evidence="6 7">
    <name type="scientific">Hymenoscyphus fraxineus</name>
    <dbReference type="NCBI Taxonomy" id="746836"/>
    <lineage>
        <taxon>Eukaryota</taxon>
        <taxon>Fungi</taxon>
        <taxon>Dikarya</taxon>
        <taxon>Ascomycota</taxon>
        <taxon>Pezizomycotina</taxon>
        <taxon>Leotiomycetes</taxon>
        <taxon>Helotiales</taxon>
        <taxon>Helotiaceae</taxon>
        <taxon>Hymenoscyphus</taxon>
    </lineage>
</organism>
<sequence length="305" mass="34508">MAQPPSQTGPPDSELATLGKRQQELAEMQYHRLLAAVQHKYRIDNHPSGPHHLHKVSFEAYTDRSLEPTEAAVDPRDNLPEYIQGLHKMFRSNPKTLEGDILYSIVEPQCWPFIEYYHSPAKTTGRDDWDSMFATLRTTPRRSVVPCMFVSTPLGCHISDCPFYHPPPSDIAASRSSLLEARRIYLMTPTQRNRYTYARNHLTGDSGNRESLMAEADTLAAICDNGLCAKKARPDGGNLLICSGCGWARYCSVDCQKRCRKRHKMICIQVDLLIEDDDMWTMEGHLKGLPSLRSELDQGLFGTRA</sequence>
<dbReference type="Pfam" id="PF01753">
    <property type="entry name" value="zf-MYND"/>
    <property type="match status" value="1"/>
</dbReference>
<evidence type="ECO:0000256" key="1">
    <source>
        <dbReference type="ARBA" id="ARBA00022723"/>
    </source>
</evidence>
<feature type="domain" description="MYND-type" evidence="5">
    <location>
        <begin position="225"/>
        <end position="267"/>
    </location>
</feature>
<dbReference type="Proteomes" id="UP000696280">
    <property type="component" value="Unassembled WGS sequence"/>
</dbReference>
<name>A0A9N9L043_9HELO</name>
<comment type="caution">
    <text evidence="6">The sequence shown here is derived from an EMBL/GenBank/DDBJ whole genome shotgun (WGS) entry which is preliminary data.</text>
</comment>
<dbReference type="GO" id="GO:0008270">
    <property type="term" value="F:zinc ion binding"/>
    <property type="evidence" value="ECO:0007669"/>
    <property type="project" value="UniProtKB-KW"/>
</dbReference>
<proteinExistence type="predicted"/>
<dbReference type="EMBL" id="CAJVRL010000069">
    <property type="protein sequence ID" value="CAG8956191.1"/>
    <property type="molecule type" value="Genomic_DNA"/>
</dbReference>
<dbReference type="InterPro" id="IPR002893">
    <property type="entry name" value="Znf_MYND"/>
</dbReference>
<dbReference type="Gene3D" id="6.10.140.2220">
    <property type="match status" value="1"/>
</dbReference>
<gene>
    <name evidence="6" type="ORF">HYFRA_00012108</name>
</gene>
<evidence type="ECO:0000313" key="7">
    <source>
        <dbReference type="Proteomes" id="UP000696280"/>
    </source>
</evidence>
<evidence type="ECO:0000256" key="2">
    <source>
        <dbReference type="ARBA" id="ARBA00022771"/>
    </source>
</evidence>
<keyword evidence="7" id="KW-1185">Reference proteome</keyword>
<dbReference type="SUPFAM" id="SSF144232">
    <property type="entry name" value="HIT/MYND zinc finger-like"/>
    <property type="match status" value="1"/>
</dbReference>
<keyword evidence="1" id="KW-0479">Metal-binding</keyword>
<dbReference type="OrthoDB" id="432970at2759"/>